<dbReference type="PANTHER" id="PTHR43640:SF1">
    <property type="entry name" value="THIOREDOXIN-DEPENDENT PEROXIREDOXIN"/>
    <property type="match status" value="1"/>
</dbReference>
<accession>A0A316DJU2</accession>
<dbReference type="SUPFAM" id="SSF52833">
    <property type="entry name" value="Thioredoxin-like"/>
    <property type="match status" value="1"/>
</dbReference>
<dbReference type="InterPro" id="IPR000866">
    <property type="entry name" value="AhpC/TSA"/>
</dbReference>
<dbReference type="GO" id="GO:0016491">
    <property type="term" value="F:oxidoreductase activity"/>
    <property type="evidence" value="ECO:0007669"/>
    <property type="project" value="InterPro"/>
</dbReference>
<dbReference type="Proteomes" id="UP000245430">
    <property type="component" value="Unassembled WGS sequence"/>
</dbReference>
<organism evidence="2 3">
    <name type="scientific">Xanthomarina spongicola</name>
    <dbReference type="NCBI Taxonomy" id="570520"/>
    <lineage>
        <taxon>Bacteria</taxon>
        <taxon>Pseudomonadati</taxon>
        <taxon>Bacteroidota</taxon>
        <taxon>Flavobacteriia</taxon>
        <taxon>Flavobacteriales</taxon>
        <taxon>Flavobacteriaceae</taxon>
        <taxon>Xanthomarina</taxon>
    </lineage>
</organism>
<dbReference type="InterPro" id="IPR036249">
    <property type="entry name" value="Thioredoxin-like_sf"/>
</dbReference>
<reference evidence="2 3" key="1">
    <citation type="submission" date="2018-05" db="EMBL/GenBank/DDBJ databases">
        <title>Genomic Encyclopedia of Archaeal and Bacterial Type Strains, Phase II (KMG-II): from individual species to whole genera.</title>
        <authorList>
            <person name="Goeker M."/>
        </authorList>
    </citation>
    <scope>NUCLEOTIDE SEQUENCE [LARGE SCALE GENOMIC DNA]</scope>
    <source>
        <strain evidence="2 3">DSM 22637</strain>
    </source>
</reference>
<dbReference type="CDD" id="cd02969">
    <property type="entry name" value="PRX_like1"/>
    <property type="match status" value="1"/>
</dbReference>
<dbReference type="InterPro" id="IPR013766">
    <property type="entry name" value="Thioredoxin_domain"/>
</dbReference>
<keyword evidence="3" id="KW-1185">Reference proteome</keyword>
<proteinExistence type="predicted"/>
<dbReference type="InterPro" id="IPR047262">
    <property type="entry name" value="PRX-like1"/>
</dbReference>
<gene>
    <name evidence="2" type="ORF">LX78_02325</name>
</gene>
<comment type="caution">
    <text evidence="2">The sequence shown here is derived from an EMBL/GenBank/DDBJ whole genome shotgun (WGS) entry which is preliminary data.</text>
</comment>
<evidence type="ECO:0000259" key="1">
    <source>
        <dbReference type="PROSITE" id="PS51352"/>
    </source>
</evidence>
<dbReference type="EMBL" id="QGGP01000006">
    <property type="protein sequence ID" value="PWK17926.1"/>
    <property type="molecule type" value="Genomic_DNA"/>
</dbReference>
<sequence length="204" mass="23288">MSIWNIDYKIVGYYLKYINMARTPSNMLPLGTQAPSFNLVDTVTEKKYSLRELKGIHATVIMFICNHCPFVKHVNSELSKLAKDYKSKGVNFIAISSNDIENYPEDAPNKMKENVIEQGFIFPYLFDQTQEVAKAYDAACTPDFYVFDQDLKLTYRGQLDDSRPGNNIPVTGTDIRHALNCIIENKENTAIQKPSIGCNIKWKE</sequence>
<name>A0A316DJU2_9FLAO</name>
<dbReference type="Pfam" id="PF00578">
    <property type="entry name" value="AhpC-TSA"/>
    <property type="match status" value="1"/>
</dbReference>
<dbReference type="AlphaFoldDB" id="A0A316DJU2"/>
<dbReference type="GO" id="GO:0016209">
    <property type="term" value="F:antioxidant activity"/>
    <property type="evidence" value="ECO:0007669"/>
    <property type="project" value="InterPro"/>
</dbReference>
<dbReference type="PANTHER" id="PTHR43640">
    <property type="entry name" value="OS07G0260300 PROTEIN"/>
    <property type="match status" value="1"/>
</dbReference>
<protein>
    <submittedName>
        <fullName evidence="2">Peroxiredoxin</fullName>
    </submittedName>
</protein>
<evidence type="ECO:0000313" key="3">
    <source>
        <dbReference type="Proteomes" id="UP000245430"/>
    </source>
</evidence>
<dbReference type="Gene3D" id="3.40.30.10">
    <property type="entry name" value="Glutaredoxin"/>
    <property type="match status" value="1"/>
</dbReference>
<feature type="domain" description="Thioredoxin" evidence="1">
    <location>
        <begin position="28"/>
        <end position="184"/>
    </location>
</feature>
<evidence type="ECO:0000313" key="2">
    <source>
        <dbReference type="EMBL" id="PWK17926.1"/>
    </source>
</evidence>
<dbReference type="PROSITE" id="PS51352">
    <property type="entry name" value="THIOREDOXIN_2"/>
    <property type="match status" value="1"/>
</dbReference>